<gene>
    <name evidence="2" type="ORF">V5799_026953</name>
</gene>
<dbReference type="Pfam" id="PF02098">
    <property type="entry name" value="His_binding"/>
    <property type="match status" value="1"/>
</dbReference>
<evidence type="ECO:0000313" key="2">
    <source>
        <dbReference type="EMBL" id="KAK8761782.1"/>
    </source>
</evidence>
<reference evidence="2 3" key="1">
    <citation type="journal article" date="2023" name="Arcadia Sci">
        <title>De novo assembly of a long-read Amblyomma americanum tick genome.</title>
        <authorList>
            <person name="Chou S."/>
            <person name="Poskanzer K.E."/>
            <person name="Rollins M."/>
            <person name="Thuy-Boun P.S."/>
        </authorList>
    </citation>
    <scope>NUCLEOTIDE SEQUENCE [LARGE SCALE GENOMIC DNA]</scope>
    <source>
        <strain evidence="2">F_SG_1</strain>
        <tissue evidence="2">Salivary glands</tissue>
    </source>
</reference>
<protein>
    <recommendedName>
        <fullName evidence="4">Lipocal-1 1</fullName>
    </recommendedName>
</protein>
<dbReference type="EMBL" id="JARKHS020030756">
    <property type="protein sequence ID" value="KAK8761782.1"/>
    <property type="molecule type" value="Genomic_DNA"/>
</dbReference>
<keyword evidence="1" id="KW-0732">Signal</keyword>
<accession>A0AAQ4DH42</accession>
<organism evidence="2 3">
    <name type="scientific">Amblyomma americanum</name>
    <name type="common">Lone star tick</name>
    <dbReference type="NCBI Taxonomy" id="6943"/>
    <lineage>
        <taxon>Eukaryota</taxon>
        <taxon>Metazoa</taxon>
        <taxon>Ecdysozoa</taxon>
        <taxon>Arthropoda</taxon>
        <taxon>Chelicerata</taxon>
        <taxon>Arachnida</taxon>
        <taxon>Acari</taxon>
        <taxon>Parasitiformes</taxon>
        <taxon>Ixodida</taxon>
        <taxon>Ixodoidea</taxon>
        <taxon>Ixodidae</taxon>
        <taxon>Amblyomminae</taxon>
        <taxon>Amblyomma</taxon>
    </lineage>
</organism>
<evidence type="ECO:0008006" key="4">
    <source>
        <dbReference type="Google" id="ProtNLM"/>
    </source>
</evidence>
<dbReference type="SUPFAM" id="SSF50814">
    <property type="entry name" value="Lipocalins"/>
    <property type="match status" value="1"/>
</dbReference>
<sequence length="205" mass="23110">MLLLLLALCSLLQSFCCEAASPNLPLWQKRTGLEPFQNAWRSLNAAPGTEYVLYQATYRHDNYSWGQDFKCLTVKTISVDKTHKCVTSNFTFQNATPGIHSVIEKVKAVRTNGSRTPNAFQYELGDGRSVTDNIIYTDRVCDLLNIPYKQNGKGCELWVRKSFVNKVPKCCLFLFKIMCANASHLLYDPEVCGDAQKPTNQLGQN</sequence>
<comment type="caution">
    <text evidence="2">The sequence shown here is derived from an EMBL/GenBank/DDBJ whole genome shotgun (WGS) entry which is preliminary data.</text>
</comment>
<evidence type="ECO:0000256" key="1">
    <source>
        <dbReference type="SAM" id="SignalP"/>
    </source>
</evidence>
<evidence type="ECO:0000313" key="3">
    <source>
        <dbReference type="Proteomes" id="UP001321473"/>
    </source>
</evidence>
<dbReference type="GO" id="GO:0030682">
    <property type="term" value="P:symbiont-mediated perturbation of host defenses"/>
    <property type="evidence" value="ECO:0007669"/>
    <property type="project" value="InterPro"/>
</dbReference>
<name>A0AAQ4DH42_AMBAM</name>
<dbReference type="InterPro" id="IPR002970">
    <property type="entry name" value="Tick_his-bd"/>
</dbReference>
<proteinExistence type="predicted"/>
<dbReference type="Gene3D" id="2.40.128.20">
    <property type="match status" value="1"/>
</dbReference>
<dbReference type="InterPro" id="IPR012674">
    <property type="entry name" value="Calycin"/>
</dbReference>
<keyword evidence="3" id="KW-1185">Reference proteome</keyword>
<dbReference type="Proteomes" id="UP001321473">
    <property type="component" value="Unassembled WGS sequence"/>
</dbReference>
<feature type="chain" id="PRO_5043003379" description="Lipocal-1 1" evidence="1">
    <location>
        <begin position="20"/>
        <end position="205"/>
    </location>
</feature>
<dbReference type="AlphaFoldDB" id="A0AAQ4DH42"/>
<feature type="signal peptide" evidence="1">
    <location>
        <begin position="1"/>
        <end position="19"/>
    </location>
</feature>
<dbReference type="GO" id="GO:0043176">
    <property type="term" value="F:amine binding"/>
    <property type="evidence" value="ECO:0007669"/>
    <property type="project" value="InterPro"/>
</dbReference>